<evidence type="ECO:0000313" key="9">
    <source>
        <dbReference type="Proteomes" id="UP001530315"/>
    </source>
</evidence>
<comment type="caution">
    <text evidence="8">The sequence shown here is derived from an EMBL/GenBank/DDBJ whole genome shotgun (WGS) entry which is preliminary data.</text>
</comment>
<dbReference type="Pfam" id="PF05832">
    <property type="entry name" value="DUF846"/>
    <property type="match status" value="1"/>
</dbReference>
<keyword evidence="5 6" id="KW-0472">Membrane</keyword>
<evidence type="ECO:0000256" key="1">
    <source>
        <dbReference type="ARBA" id="ARBA00004141"/>
    </source>
</evidence>
<reference evidence="8 9" key="1">
    <citation type="submission" date="2024-10" db="EMBL/GenBank/DDBJ databases">
        <title>Updated reference genomes for cyclostephanoid diatoms.</title>
        <authorList>
            <person name="Roberts W.R."/>
            <person name="Alverson A.J."/>
        </authorList>
    </citation>
    <scope>NUCLEOTIDE SEQUENCE [LARGE SCALE GENOMIC DNA]</scope>
    <source>
        <strain evidence="8 9">AJA276-08</strain>
    </source>
</reference>
<dbReference type="AlphaFoldDB" id="A0ABD3QDP5"/>
<dbReference type="EMBL" id="JALLAZ020000297">
    <property type="protein sequence ID" value="KAL3798447.1"/>
    <property type="molecule type" value="Genomic_DNA"/>
</dbReference>
<feature type="transmembrane region" description="Helical" evidence="6">
    <location>
        <begin position="212"/>
        <end position="230"/>
    </location>
</feature>
<keyword evidence="3 6" id="KW-0812">Transmembrane</keyword>
<feature type="compositionally biased region" description="Polar residues" evidence="7">
    <location>
        <begin position="25"/>
        <end position="34"/>
    </location>
</feature>
<evidence type="ECO:0000256" key="6">
    <source>
        <dbReference type="RuleBase" id="RU361206"/>
    </source>
</evidence>
<evidence type="ECO:0000256" key="7">
    <source>
        <dbReference type="SAM" id="MobiDB-lite"/>
    </source>
</evidence>
<dbReference type="PANTHER" id="PTHR13019">
    <property type="entry name" value="GOLGI APPARATUS MEMBRANE PROTEIN TVP23"/>
    <property type="match status" value="1"/>
</dbReference>
<evidence type="ECO:0000256" key="5">
    <source>
        <dbReference type="ARBA" id="ARBA00023136"/>
    </source>
</evidence>
<sequence>MMPGDLELSATVDGTVRQNVPIPPQTNSVLSGMISSAKSKSSASSSSSPNDPSPSSSSYAPSSPLPSCLQFERSSHPTACLFHVLFKCLALAMYVLGSRTMEGNMATVMCVLLLAADFWVVKNVTGRLLVGLRWWNMVDPATGETSWIFESASPATATTTTTMSPGNGSARPTPASANAFDSRFFWSVLYLTPAIWCALFLSAALWLQFQCLVTLTCALVLSASNVYGYYKCSSDQRRRWNEWMNAGATMGMTAMMRNSSAAGWLFGGAAGRQRVPQQDPNIMTGTFA</sequence>
<keyword evidence="9" id="KW-1185">Reference proteome</keyword>
<feature type="region of interest" description="Disordered" evidence="7">
    <location>
        <begin position="1"/>
        <end position="59"/>
    </location>
</feature>
<dbReference type="GO" id="GO:0016020">
    <property type="term" value="C:membrane"/>
    <property type="evidence" value="ECO:0007669"/>
    <property type="project" value="UniProtKB-SubCell"/>
</dbReference>
<name>A0ABD3QDP5_9STRA</name>
<evidence type="ECO:0000256" key="3">
    <source>
        <dbReference type="ARBA" id="ARBA00022692"/>
    </source>
</evidence>
<dbReference type="PANTHER" id="PTHR13019:SF7">
    <property type="entry name" value="GOLGI APPARATUS MEMBRANE PROTEIN TVP23"/>
    <property type="match status" value="1"/>
</dbReference>
<feature type="compositionally biased region" description="Low complexity" evidence="7">
    <location>
        <begin position="35"/>
        <end position="59"/>
    </location>
</feature>
<evidence type="ECO:0000313" key="8">
    <source>
        <dbReference type="EMBL" id="KAL3798447.1"/>
    </source>
</evidence>
<protein>
    <recommendedName>
        <fullName evidence="6">Golgi apparatus membrane protein TVP23 homolog</fullName>
    </recommendedName>
</protein>
<accession>A0ABD3QDP5</accession>
<evidence type="ECO:0000256" key="2">
    <source>
        <dbReference type="ARBA" id="ARBA00005467"/>
    </source>
</evidence>
<evidence type="ECO:0000256" key="4">
    <source>
        <dbReference type="ARBA" id="ARBA00022989"/>
    </source>
</evidence>
<gene>
    <name evidence="8" type="ORF">ACHAW5_007399</name>
</gene>
<dbReference type="Proteomes" id="UP001530315">
    <property type="component" value="Unassembled WGS sequence"/>
</dbReference>
<feature type="transmembrane region" description="Helical" evidence="6">
    <location>
        <begin position="184"/>
        <end position="206"/>
    </location>
</feature>
<organism evidence="8 9">
    <name type="scientific">Stephanodiscus triporus</name>
    <dbReference type="NCBI Taxonomy" id="2934178"/>
    <lineage>
        <taxon>Eukaryota</taxon>
        <taxon>Sar</taxon>
        <taxon>Stramenopiles</taxon>
        <taxon>Ochrophyta</taxon>
        <taxon>Bacillariophyta</taxon>
        <taxon>Coscinodiscophyceae</taxon>
        <taxon>Thalassiosirophycidae</taxon>
        <taxon>Stephanodiscales</taxon>
        <taxon>Stephanodiscaceae</taxon>
        <taxon>Stephanodiscus</taxon>
    </lineage>
</organism>
<keyword evidence="4 6" id="KW-1133">Transmembrane helix</keyword>
<dbReference type="InterPro" id="IPR008564">
    <property type="entry name" value="TVP23-like"/>
</dbReference>
<comment type="similarity">
    <text evidence="2 6">Belongs to the TVP23 family.</text>
</comment>
<proteinExistence type="inferred from homology"/>
<feature type="transmembrane region" description="Helical" evidence="6">
    <location>
        <begin position="79"/>
        <end position="97"/>
    </location>
</feature>
<comment type="subcellular location">
    <subcellularLocation>
        <location evidence="1 6">Membrane</location>
        <topology evidence="1 6">Multi-pass membrane protein</topology>
    </subcellularLocation>
</comment>